<comment type="catalytic activity">
    <reaction evidence="18">
        <text>L-threonyl-[protein] + ATP = O-phospho-L-threonyl-[protein] + ADP + H(+)</text>
        <dbReference type="Rhea" id="RHEA:46608"/>
        <dbReference type="Rhea" id="RHEA-COMP:11060"/>
        <dbReference type="Rhea" id="RHEA-COMP:11605"/>
        <dbReference type="ChEBI" id="CHEBI:15378"/>
        <dbReference type="ChEBI" id="CHEBI:30013"/>
        <dbReference type="ChEBI" id="CHEBI:30616"/>
        <dbReference type="ChEBI" id="CHEBI:61977"/>
        <dbReference type="ChEBI" id="CHEBI:456216"/>
        <dbReference type="EC" id="2.7.11.1"/>
    </reaction>
</comment>
<keyword evidence="24" id="KW-1185">Reference proteome</keyword>
<keyword evidence="8" id="KW-0430">Lectin</keyword>
<dbReference type="GO" id="GO:0005886">
    <property type="term" value="C:plasma membrane"/>
    <property type="evidence" value="ECO:0007669"/>
    <property type="project" value="UniProtKB-SubCell"/>
</dbReference>
<feature type="signal peptide" evidence="20">
    <location>
        <begin position="1"/>
        <end position="24"/>
    </location>
</feature>
<evidence type="ECO:0000256" key="16">
    <source>
        <dbReference type="ARBA" id="ARBA00023170"/>
    </source>
</evidence>
<dbReference type="EC" id="2.7.11.1" evidence="2"/>
<accession>A0AAV9A5M1</accession>
<dbReference type="GO" id="GO:0048544">
    <property type="term" value="P:recognition of pollen"/>
    <property type="evidence" value="ECO:0007669"/>
    <property type="project" value="InterPro"/>
</dbReference>
<protein>
    <recommendedName>
        <fullName evidence="2">non-specific serine/threonine protein kinase</fullName>
        <ecNumber evidence="2">2.7.11.1</ecNumber>
    </recommendedName>
</protein>
<dbReference type="GO" id="GO:0005524">
    <property type="term" value="F:ATP binding"/>
    <property type="evidence" value="ECO:0007669"/>
    <property type="project" value="UniProtKB-KW"/>
</dbReference>
<keyword evidence="14" id="KW-0472">Membrane</keyword>
<feature type="domain" description="Bulb-type lectin" evidence="21">
    <location>
        <begin position="154"/>
        <end position="273"/>
    </location>
</feature>
<keyword evidence="13" id="KW-1133">Transmembrane helix</keyword>
<evidence type="ECO:0000256" key="10">
    <source>
        <dbReference type="ARBA" id="ARBA00022741"/>
    </source>
</evidence>
<dbReference type="EMBL" id="JAUJYN010000012">
    <property type="protein sequence ID" value="KAK1259468.1"/>
    <property type="molecule type" value="Genomic_DNA"/>
</dbReference>
<comment type="subcellular location">
    <subcellularLocation>
        <location evidence="1">Cell membrane</location>
        <topology evidence="1">Single-pass type I membrane protein</topology>
    </subcellularLocation>
</comment>
<dbReference type="SMART" id="SM00108">
    <property type="entry name" value="B_lectin"/>
    <property type="match status" value="1"/>
</dbReference>
<dbReference type="PANTHER" id="PTHR47974:SF13">
    <property type="entry name" value="G-TYPE LECTIN S-RECEPTOR-LIKE SERINE_THREONINE-PROTEIN KINASE SD3-1"/>
    <property type="match status" value="1"/>
</dbReference>
<feature type="domain" description="Apple" evidence="22">
    <location>
        <begin position="310"/>
        <end position="390"/>
    </location>
</feature>
<keyword evidence="17" id="KW-0325">Glycoprotein</keyword>
<keyword evidence="12" id="KW-0067">ATP-binding</keyword>
<proteinExistence type="predicted"/>
<keyword evidence="10" id="KW-0547">Nucleotide-binding</keyword>
<sequence length="501" mass="53873">MGNLESDVLFIGFLLFIFTSPISSSTIQLGSKISTFERTHWVSSNGHFAFGFFNRSDQPNQYSVGIRFNSHSIPPEQQTLIWVAGADVSVGPGSLLCLTKAGDLTLSDASQGSLAWSTNTSQASVASASLLDNGNLVLLDNGGRIVWQSFATPSDTLMPTQSLSSAQTLRAASRNAVSSYYSLTMADGELKLNWETNITYWKSSVSASPSSASAVLTKGGAFQLLDRTARVVWSRSGDDHDDPSVNYRFLRLDVDGNLRMYTWHDSSGSWRSAWQAVGNQCEVFATCGLHGVCAFGANGTAECKCPFAKCGSGSAMVAMKHTMLYGLYPPEDAVARASADRCRSSCSRDPACTSITVTGDGNAECRMKRTRFITGYEHPSIASVSYVKVCLDPIAVMPTNASASTPGRRECGAVYEEWVEGGVERVVDGRIGGRVDYEEAERALRIAFWCAHSDRRMRPAMGEVVGVLEGTLAVDLPPAPPRILEEGVELGECSGASDMIS</sequence>
<evidence type="ECO:0000313" key="24">
    <source>
        <dbReference type="Proteomes" id="UP001179952"/>
    </source>
</evidence>
<evidence type="ECO:0000256" key="9">
    <source>
        <dbReference type="ARBA" id="ARBA00022737"/>
    </source>
</evidence>
<reference evidence="23" key="1">
    <citation type="journal article" date="2023" name="Nat. Commun.">
        <title>Diploid and tetraploid genomes of Acorus and the evolution of monocots.</title>
        <authorList>
            <person name="Ma L."/>
            <person name="Liu K.W."/>
            <person name="Li Z."/>
            <person name="Hsiao Y.Y."/>
            <person name="Qi Y."/>
            <person name="Fu T."/>
            <person name="Tang G.D."/>
            <person name="Zhang D."/>
            <person name="Sun W.H."/>
            <person name="Liu D.K."/>
            <person name="Li Y."/>
            <person name="Chen G.Z."/>
            <person name="Liu X.D."/>
            <person name="Liao X.Y."/>
            <person name="Jiang Y.T."/>
            <person name="Yu X."/>
            <person name="Hao Y."/>
            <person name="Huang J."/>
            <person name="Zhao X.W."/>
            <person name="Ke S."/>
            <person name="Chen Y.Y."/>
            <person name="Wu W.L."/>
            <person name="Hsu J.L."/>
            <person name="Lin Y.F."/>
            <person name="Huang M.D."/>
            <person name="Li C.Y."/>
            <person name="Huang L."/>
            <person name="Wang Z.W."/>
            <person name="Zhao X."/>
            <person name="Zhong W.Y."/>
            <person name="Peng D.H."/>
            <person name="Ahmad S."/>
            <person name="Lan S."/>
            <person name="Zhang J.S."/>
            <person name="Tsai W.C."/>
            <person name="Van de Peer Y."/>
            <person name="Liu Z.J."/>
        </authorList>
    </citation>
    <scope>NUCLEOTIDE SEQUENCE</scope>
    <source>
        <strain evidence="23">SCP</strain>
    </source>
</reference>
<evidence type="ECO:0000256" key="8">
    <source>
        <dbReference type="ARBA" id="ARBA00022734"/>
    </source>
</evidence>
<dbReference type="GO" id="GO:0030246">
    <property type="term" value="F:carbohydrate binding"/>
    <property type="evidence" value="ECO:0007669"/>
    <property type="project" value="UniProtKB-KW"/>
</dbReference>
<evidence type="ECO:0000256" key="1">
    <source>
        <dbReference type="ARBA" id="ARBA00004251"/>
    </source>
</evidence>
<dbReference type="SUPFAM" id="SSF51110">
    <property type="entry name" value="alpha-D-mannose-specific plant lectins"/>
    <property type="match status" value="2"/>
</dbReference>
<dbReference type="CDD" id="cd00028">
    <property type="entry name" value="B_lectin"/>
    <property type="match status" value="1"/>
</dbReference>
<keyword evidence="3" id="KW-1003">Cell membrane</keyword>
<dbReference type="Gene3D" id="2.90.10.10">
    <property type="entry name" value="Bulb-type lectin domain"/>
    <property type="match status" value="2"/>
</dbReference>
<comment type="catalytic activity">
    <reaction evidence="19">
        <text>L-seryl-[protein] + ATP = O-phospho-L-seryl-[protein] + ADP + H(+)</text>
        <dbReference type="Rhea" id="RHEA:17989"/>
        <dbReference type="Rhea" id="RHEA-COMP:9863"/>
        <dbReference type="Rhea" id="RHEA-COMP:11604"/>
        <dbReference type="ChEBI" id="CHEBI:15378"/>
        <dbReference type="ChEBI" id="CHEBI:29999"/>
        <dbReference type="ChEBI" id="CHEBI:30616"/>
        <dbReference type="ChEBI" id="CHEBI:83421"/>
        <dbReference type="ChEBI" id="CHEBI:456216"/>
        <dbReference type="EC" id="2.7.11.1"/>
    </reaction>
</comment>
<dbReference type="Proteomes" id="UP001179952">
    <property type="component" value="Unassembled WGS sequence"/>
</dbReference>
<feature type="domain" description="Bulb-type lectin" evidence="21">
    <location>
        <begin position="24"/>
        <end position="151"/>
    </location>
</feature>
<dbReference type="InterPro" id="IPR003609">
    <property type="entry name" value="Pan_app"/>
</dbReference>
<evidence type="ECO:0000256" key="2">
    <source>
        <dbReference type="ARBA" id="ARBA00012513"/>
    </source>
</evidence>
<keyword evidence="9" id="KW-0677">Repeat</keyword>
<organism evidence="23 24">
    <name type="scientific">Acorus gramineus</name>
    <name type="common">Dwarf sweet flag</name>
    <dbReference type="NCBI Taxonomy" id="55184"/>
    <lineage>
        <taxon>Eukaryota</taxon>
        <taxon>Viridiplantae</taxon>
        <taxon>Streptophyta</taxon>
        <taxon>Embryophyta</taxon>
        <taxon>Tracheophyta</taxon>
        <taxon>Spermatophyta</taxon>
        <taxon>Magnoliopsida</taxon>
        <taxon>Liliopsida</taxon>
        <taxon>Acoraceae</taxon>
        <taxon>Acorus</taxon>
    </lineage>
</organism>
<dbReference type="PANTHER" id="PTHR47974">
    <property type="entry name" value="OS07G0415500 PROTEIN"/>
    <property type="match status" value="1"/>
</dbReference>
<evidence type="ECO:0000256" key="5">
    <source>
        <dbReference type="ARBA" id="ARBA00022679"/>
    </source>
</evidence>
<evidence type="ECO:0000256" key="13">
    <source>
        <dbReference type="ARBA" id="ARBA00022989"/>
    </source>
</evidence>
<keyword evidence="15" id="KW-1015">Disulfide bond</keyword>
<dbReference type="SMART" id="SM00473">
    <property type="entry name" value="PAN_AP"/>
    <property type="match status" value="1"/>
</dbReference>
<evidence type="ECO:0000259" key="22">
    <source>
        <dbReference type="PROSITE" id="PS50948"/>
    </source>
</evidence>
<evidence type="ECO:0000313" key="23">
    <source>
        <dbReference type="EMBL" id="KAK1259468.1"/>
    </source>
</evidence>
<evidence type="ECO:0000256" key="17">
    <source>
        <dbReference type="ARBA" id="ARBA00023180"/>
    </source>
</evidence>
<dbReference type="Pfam" id="PF01453">
    <property type="entry name" value="B_lectin"/>
    <property type="match status" value="1"/>
</dbReference>
<evidence type="ECO:0000256" key="6">
    <source>
        <dbReference type="ARBA" id="ARBA00022692"/>
    </source>
</evidence>
<keyword evidence="6" id="KW-0812">Transmembrane</keyword>
<evidence type="ECO:0000256" key="3">
    <source>
        <dbReference type="ARBA" id="ARBA00022475"/>
    </source>
</evidence>
<dbReference type="GO" id="GO:0051707">
    <property type="term" value="P:response to other organism"/>
    <property type="evidence" value="ECO:0007669"/>
    <property type="project" value="UniProtKB-ARBA"/>
</dbReference>
<dbReference type="PROSITE" id="PS50948">
    <property type="entry name" value="PAN"/>
    <property type="match status" value="1"/>
</dbReference>
<feature type="chain" id="PRO_5043642296" description="non-specific serine/threonine protein kinase" evidence="20">
    <location>
        <begin position="25"/>
        <end position="501"/>
    </location>
</feature>
<evidence type="ECO:0000259" key="21">
    <source>
        <dbReference type="PROSITE" id="PS50927"/>
    </source>
</evidence>
<evidence type="ECO:0000256" key="7">
    <source>
        <dbReference type="ARBA" id="ARBA00022729"/>
    </source>
</evidence>
<dbReference type="PROSITE" id="PS50927">
    <property type="entry name" value="BULB_LECTIN"/>
    <property type="match status" value="2"/>
</dbReference>
<comment type="caution">
    <text evidence="23">The sequence shown here is derived from an EMBL/GenBank/DDBJ whole genome shotgun (WGS) entry which is preliminary data.</text>
</comment>
<evidence type="ECO:0000256" key="19">
    <source>
        <dbReference type="ARBA" id="ARBA00048679"/>
    </source>
</evidence>
<dbReference type="InterPro" id="IPR000858">
    <property type="entry name" value="S_locus_glycoprot_dom"/>
</dbReference>
<evidence type="ECO:0000256" key="12">
    <source>
        <dbReference type="ARBA" id="ARBA00022840"/>
    </source>
</evidence>
<keyword evidence="5" id="KW-0808">Transferase</keyword>
<reference evidence="23" key="2">
    <citation type="submission" date="2023-06" db="EMBL/GenBank/DDBJ databases">
        <authorList>
            <person name="Ma L."/>
            <person name="Liu K.-W."/>
            <person name="Li Z."/>
            <person name="Hsiao Y.-Y."/>
            <person name="Qi Y."/>
            <person name="Fu T."/>
            <person name="Tang G."/>
            <person name="Zhang D."/>
            <person name="Sun W.-H."/>
            <person name="Liu D.-K."/>
            <person name="Li Y."/>
            <person name="Chen G.-Z."/>
            <person name="Liu X.-D."/>
            <person name="Liao X.-Y."/>
            <person name="Jiang Y.-T."/>
            <person name="Yu X."/>
            <person name="Hao Y."/>
            <person name="Huang J."/>
            <person name="Zhao X.-W."/>
            <person name="Ke S."/>
            <person name="Chen Y.-Y."/>
            <person name="Wu W.-L."/>
            <person name="Hsu J.-L."/>
            <person name="Lin Y.-F."/>
            <person name="Huang M.-D."/>
            <person name="Li C.-Y."/>
            <person name="Huang L."/>
            <person name="Wang Z.-W."/>
            <person name="Zhao X."/>
            <person name="Zhong W.-Y."/>
            <person name="Peng D.-H."/>
            <person name="Ahmad S."/>
            <person name="Lan S."/>
            <person name="Zhang J.-S."/>
            <person name="Tsai W.-C."/>
            <person name="Van De Peer Y."/>
            <person name="Liu Z.-J."/>
        </authorList>
    </citation>
    <scope>NUCLEOTIDE SEQUENCE</scope>
    <source>
        <strain evidence="23">SCP</strain>
        <tissue evidence="23">Leaves</tissue>
    </source>
</reference>
<evidence type="ECO:0000256" key="15">
    <source>
        <dbReference type="ARBA" id="ARBA00023157"/>
    </source>
</evidence>
<gene>
    <name evidence="23" type="ORF">QJS04_geneDACA010264</name>
</gene>
<dbReference type="GO" id="GO:0004674">
    <property type="term" value="F:protein serine/threonine kinase activity"/>
    <property type="evidence" value="ECO:0007669"/>
    <property type="project" value="UniProtKB-KW"/>
</dbReference>
<dbReference type="InterPro" id="IPR001480">
    <property type="entry name" value="Bulb-type_lectin_dom"/>
</dbReference>
<evidence type="ECO:0000256" key="18">
    <source>
        <dbReference type="ARBA" id="ARBA00047899"/>
    </source>
</evidence>
<keyword evidence="11 23" id="KW-0418">Kinase</keyword>
<evidence type="ECO:0000256" key="14">
    <source>
        <dbReference type="ARBA" id="ARBA00023136"/>
    </source>
</evidence>
<keyword evidence="7 20" id="KW-0732">Signal</keyword>
<name>A0AAV9A5M1_ACOGR</name>
<evidence type="ECO:0000256" key="20">
    <source>
        <dbReference type="SAM" id="SignalP"/>
    </source>
</evidence>
<dbReference type="FunFam" id="2.90.10.10:FF:000016">
    <property type="entry name" value="G-type lectin S-receptor-like serine/threonine-protein kinase"/>
    <property type="match status" value="1"/>
</dbReference>
<keyword evidence="16" id="KW-0675">Receptor</keyword>
<keyword evidence="4" id="KW-0723">Serine/threonine-protein kinase</keyword>
<evidence type="ECO:0000256" key="4">
    <source>
        <dbReference type="ARBA" id="ARBA00022527"/>
    </source>
</evidence>
<dbReference type="Pfam" id="PF00954">
    <property type="entry name" value="S_locus_glycop"/>
    <property type="match status" value="1"/>
</dbReference>
<evidence type="ECO:0000256" key="11">
    <source>
        <dbReference type="ARBA" id="ARBA00022777"/>
    </source>
</evidence>
<dbReference type="AlphaFoldDB" id="A0AAV9A5M1"/>
<dbReference type="InterPro" id="IPR036426">
    <property type="entry name" value="Bulb-type_lectin_dom_sf"/>
</dbReference>